<evidence type="ECO:0000256" key="1">
    <source>
        <dbReference type="SAM" id="Phobius"/>
    </source>
</evidence>
<comment type="caution">
    <text evidence="2">The sequence shown here is derived from an EMBL/GenBank/DDBJ whole genome shotgun (WGS) entry which is preliminary data.</text>
</comment>
<feature type="transmembrane region" description="Helical" evidence="1">
    <location>
        <begin position="9"/>
        <end position="28"/>
    </location>
</feature>
<proteinExistence type="predicted"/>
<gene>
    <name evidence="2" type="ORF">LCGC14_1141590</name>
</gene>
<keyword evidence="1" id="KW-0812">Transmembrane</keyword>
<organism evidence="2">
    <name type="scientific">marine sediment metagenome</name>
    <dbReference type="NCBI Taxonomy" id="412755"/>
    <lineage>
        <taxon>unclassified sequences</taxon>
        <taxon>metagenomes</taxon>
        <taxon>ecological metagenomes</taxon>
    </lineage>
</organism>
<name>A0A0F9Q3V2_9ZZZZ</name>
<feature type="transmembrane region" description="Helical" evidence="1">
    <location>
        <begin position="840"/>
        <end position="859"/>
    </location>
</feature>
<sequence>MINIKSKSIISSLLIVVCFTSTTIITLFNTPVISNSPLTNDPITIPKTAKQYQDTNTLTYRYEWGEEEALNEEPSPPNVVNILDNVTSFTEENHTVYLGDDEIPQSLMEGTQWTYLQVNLTALYVWDDKDPVDAGEIYVRWIPNYWIGSPEYDLNNNWDNYQWKDNLSIDWDLYSETGIYSISDSSPQWSNFSIPITLFEGWTVLSNLLLEIFDEDVGPDDSLGGMYWNFVHPSIFLNYYEFSLTDVDVAIKISVLDTNTTFTANNLTELYQPFLFDNDDTEHTREPNIVSARVIRGFDPTINRNAFCIQYVYYWSEVWREYSFWTDERIHYDDYEVVQIYLNFSYTGDQSPYRFVFDNQDTYANTPTGWRTDQKYSIYEIGATNENINTNIPISQELQPLLGSSYNVSYYKRNLSEYTQDLSGGFGGVPSLMLTINTSYHQLAMGRVTSLNYLAKEAEILGQLSTSPFDLIPINTLKVPLTDNVIYSFYSRLNKSLTEGFNVFDGEDIPNYAPFTYDVLQVFKEPYIHSSYDYIMQDAIRFKDDTETKGGFIKVQRSVNFTYIIPLKTNIDLPDILTPDQNLTTVLGTLLDESKALLTIDYYFNITASYSLFFTEKYFESVVENRIVIDFSNPQVQLLNKFVDFVFNRTFSLDIGAYVTIDVQLTPQLIGEILNCNITVHLIEILKYFYPQFTYVLNLFFEDIYLKINPIISGYLSAIVKLGNSNQPIYWDTETKNFNIDLKIPDLSFGDTLSIEIFNFRYGVNFLVDWYVGYTPSWMLELIIGGGNEYLLGQYPNINFDLASITSNIVLKTWNASNDLWGSQDPSDGFPSGEEPSIPFGNSLIIFAIIGTITIIQGLKKRRKVVS</sequence>
<dbReference type="EMBL" id="LAZR01005421">
    <property type="protein sequence ID" value="KKN00063.1"/>
    <property type="molecule type" value="Genomic_DNA"/>
</dbReference>
<keyword evidence="1" id="KW-1133">Transmembrane helix</keyword>
<reference evidence="2" key="1">
    <citation type="journal article" date="2015" name="Nature">
        <title>Complex archaea that bridge the gap between prokaryotes and eukaryotes.</title>
        <authorList>
            <person name="Spang A."/>
            <person name="Saw J.H."/>
            <person name="Jorgensen S.L."/>
            <person name="Zaremba-Niedzwiedzka K."/>
            <person name="Martijn J."/>
            <person name="Lind A.E."/>
            <person name="van Eijk R."/>
            <person name="Schleper C."/>
            <person name="Guy L."/>
            <person name="Ettema T.J."/>
        </authorList>
    </citation>
    <scope>NUCLEOTIDE SEQUENCE</scope>
</reference>
<accession>A0A0F9Q3V2</accession>
<dbReference type="AlphaFoldDB" id="A0A0F9Q3V2"/>
<evidence type="ECO:0000313" key="2">
    <source>
        <dbReference type="EMBL" id="KKN00063.1"/>
    </source>
</evidence>
<protein>
    <submittedName>
        <fullName evidence="2">Uncharacterized protein</fullName>
    </submittedName>
</protein>
<keyword evidence="1" id="KW-0472">Membrane</keyword>